<evidence type="ECO:0000313" key="2">
    <source>
        <dbReference type="Proteomes" id="UP001557470"/>
    </source>
</evidence>
<dbReference type="AlphaFoldDB" id="A0ABD0WCA7"/>
<dbReference type="EMBL" id="JAGEUA010000011">
    <property type="protein sequence ID" value="KAL0962091.1"/>
    <property type="molecule type" value="Genomic_DNA"/>
</dbReference>
<organism evidence="1 2">
    <name type="scientific">Umbra pygmaea</name>
    <name type="common">Eastern mudminnow</name>
    <dbReference type="NCBI Taxonomy" id="75934"/>
    <lineage>
        <taxon>Eukaryota</taxon>
        <taxon>Metazoa</taxon>
        <taxon>Chordata</taxon>
        <taxon>Craniata</taxon>
        <taxon>Vertebrata</taxon>
        <taxon>Euteleostomi</taxon>
        <taxon>Actinopterygii</taxon>
        <taxon>Neopterygii</taxon>
        <taxon>Teleostei</taxon>
        <taxon>Protacanthopterygii</taxon>
        <taxon>Esociformes</taxon>
        <taxon>Umbridae</taxon>
        <taxon>Umbra</taxon>
    </lineage>
</organism>
<dbReference type="Proteomes" id="UP001557470">
    <property type="component" value="Unassembled WGS sequence"/>
</dbReference>
<sequence length="131" mass="14703">MGTLPCREPIFRPSLCPSVFLRCRPVRRSPFCWYLVTQLELQADPVPLAGLGCLQEEEYVSQPDPPTPPPTCRDAETLTDVCNTADLPEVEIISLLEEQLRFTGYAQTQSTATNMTTGCTRLYFRQMLAST</sequence>
<reference evidence="1 2" key="1">
    <citation type="submission" date="2024-06" db="EMBL/GenBank/DDBJ databases">
        <authorList>
            <person name="Pan Q."/>
            <person name="Wen M."/>
            <person name="Jouanno E."/>
            <person name="Zahm M."/>
            <person name="Klopp C."/>
            <person name="Cabau C."/>
            <person name="Louis A."/>
            <person name="Berthelot C."/>
            <person name="Parey E."/>
            <person name="Roest Crollius H."/>
            <person name="Montfort J."/>
            <person name="Robinson-Rechavi M."/>
            <person name="Bouchez O."/>
            <person name="Lampietro C."/>
            <person name="Lopez Roques C."/>
            <person name="Donnadieu C."/>
            <person name="Postlethwait J."/>
            <person name="Bobe J."/>
            <person name="Verreycken H."/>
            <person name="Guiguen Y."/>
        </authorList>
    </citation>
    <scope>NUCLEOTIDE SEQUENCE [LARGE SCALE GENOMIC DNA]</scope>
    <source>
        <strain evidence="1">Up_M1</strain>
        <tissue evidence="1">Testis</tissue>
    </source>
</reference>
<comment type="caution">
    <text evidence="1">The sequence shown here is derived from an EMBL/GenBank/DDBJ whole genome shotgun (WGS) entry which is preliminary data.</text>
</comment>
<keyword evidence="2" id="KW-1185">Reference proteome</keyword>
<proteinExistence type="predicted"/>
<gene>
    <name evidence="1" type="ORF">UPYG_G00335540</name>
</gene>
<name>A0ABD0WCA7_UMBPY</name>
<accession>A0ABD0WCA7</accession>
<protein>
    <submittedName>
        <fullName evidence="1">Uncharacterized protein</fullName>
    </submittedName>
</protein>
<evidence type="ECO:0000313" key="1">
    <source>
        <dbReference type="EMBL" id="KAL0962091.1"/>
    </source>
</evidence>